<evidence type="ECO:0000313" key="3">
    <source>
        <dbReference type="Proteomes" id="UP001246372"/>
    </source>
</evidence>
<reference evidence="2" key="1">
    <citation type="submission" date="2023-09" db="EMBL/GenBank/DDBJ databases">
        <title>Paucibacter sp. APW11 Genome sequencing and assembly.</title>
        <authorList>
            <person name="Kim I."/>
        </authorList>
    </citation>
    <scope>NUCLEOTIDE SEQUENCE</scope>
    <source>
        <strain evidence="2">APW11</strain>
    </source>
</reference>
<dbReference type="Proteomes" id="UP001246372">
    <property type="component" value="Unassembled WGS sequence"/>
</dbReference>
<evidence type="ECO:0000313" key="2">
    <source>
        <dbReference type="EMBL" id="MDT8999959.1"/>
    </source>
</evidence>
<name>A0ABU3PBN6_9BURK</name>
<dbReference type="InterPro" id="IPR036378">
    <property type="entry name" value="FAS1_dom_sf"/>
</dbReference>
<comment type="caution">
    <text evidence="2">The sequence shown here is derived from an EMBL/GenBank/DDBJ whole genome shotgun (WGS) entry which is preliminary data.</text>
</comment>
<keyword evidence="3" id="KW-1185">Reference proteome</keyword>
<dbReference type="SUPFAM" id="SSF82153">
    <property type="entry name" value="FAS1 domain"/>
    <property type="match status" value="1"/>
</dbReference>
<dbReference type="InterPro" id="IPR000782">
    <property type="entry name" value="FAS1_domain"/>
</dbReference>
<dbReference type="RefSeq" id="WP_315650507.1">
    <property type="nucleotide sequence ID" value="NZ_JAVXZY010000004.1"/>
</dbReference>
<dbReference type="Pfam" id="PF02469">
    <property type="entry name" value="Fasciclin"/>
    <property type="match status" value="1"/>
</dbReference>
<proteinExistence type="predicted"/>
<dbReference type="EMBL" id="JAVXZY010000004">
    <property type="protein sequence ID" value="MDT8999959.1"/>
    <property type="molecule type" value="Genomic_DNA"/>
</dbReference>
<feature type="domain" description="FAS1" evidence="1">
    <location>
        <begin position="23"/>
        <end position="158"/>
    </location>
</feature>
<dbReference type="PROSITE" id="PS50213">
    <property type="entry name" value="FAS1"/>
    <property type="match status" value="1"/>
</dbReference>
<evidence type="ECO:0000259" key="1">
    <source>
        <dbReference type="PROSITE" id="PS50213"/>
    </source>
</evidence>
<sequence length="163" mass="17644">MNALTLADPLTPPGQPHTATLELPTLAELLGRDPALAEMAEAWRRCELDVLLRCSGPFTLLAFSNADFSGLAAWQGLSRQQLFADRDRLSQLMLHHLLPGAWARCELPWGAELRSAAGQTLRFSALGQLCDELGGQALQQGSDHIASNGVLHRLARPLFIAVA</sequence>
<protein>
    <submittedName>
        <fullName evidence="2">Fasciclin domain-containing protein</fullName>
    </submittedName>
</protein>
<dbReference type="Gene3D" id="2.30.180.10">
    <property type="entry name" value="FAS1 domain"/>
    <property type="match status" value="1"/>
</dbReference>
<organism evidence="2 3">
    <name type="scientific">Roseateles aquae</name>
    <dbReference type="NCBI Taxonomy" id="3077235"/>
    <lineage>
        <taxon>Bacteria</taxon>
        <taxon>Pseudomonadati</taxon>
        <taxon>Pseudomonadota</taxon>
        <taxon>Betaproteobacteria</taxon>
        <taxon>Burkholderiales</taxon>
        <taxon>Sphaerotilaceae</taxon>
        <taxon>Roseateles</taxon>
    </lineage>
</organism>
<gene>
    <name evidence="2" type="ORF">RQP53_11855</name>
</gene>
<accession>A0ABU3PBN6</accession>